<evidence type="ECO:0000256" key="2">
    <source>
        <dbReference type="ARBA" id="ARBA00022475"/>
    </source>
</evidence>
<feature type="transmembrane region" description="Helical" evidence="10">
    <location>
        <begin position="52"/>
        <end position="72"/>
    </location>
</feature>
<evidence type="ECO:0000256" key="3">
    <source>
        <dbReference type="ARBA" id="ARBA00022606"/>
    </source>
</evidence>
<protein>
    <submittedName>
        <fullName evidence="12">Uncharacterized protein LOC106751161</fullName>
    </submittedName>
</protein>
<organism evidence="11 12">
    <name type="scientific">Dinoponera quadriceps</name>
    <name type="common">South American ant</name>
    <dbReference type="NCBI Taxonomy" id="609295"/>
    <lineage>
        <taxon>Eukaryota</taxon>
        <taxon>Metazoa</taxon>
        <taxon>Ecdysozoa</taxon>
        <taxon>Arthropoda</taxon>
        <taxon>Hexapoda</taxon>
        <taxon>Insecta</taxon>
        <taxon>Pterygota</taxon>
        <taxon>Neoptera</taxon>
        <taxon>Endopterygota</taxon>
        <taxon>Hymenoptera</taxon>
        <taxon>Apocrita</taxon>
        <taxon>Aculeata</taxon>
        <taxon>Formicoidea</taxon>
        <taxon>Formicidae</taxon>
        <taxon>Ponerinae</taxon>
        <taxon>Ponerini</taxon>
        <taxon>Dinoponera</taxon>
    </lineage>
</organism>
<dbReference type="GO" id="GO:0004984">
    <property type="term" value="F:olfactory receptor activity"/>
    <property type="evidence" value="ECO:0007669"/>
    <property type="project" value="InterPro"/>
</dbReference>
<dbReference type="InterPro" id="IPR004117">
    <property type="entry name" value="7tm6_olfct_rcpt"/>
</dbReference>
<keyword evidence="11" id="KW-1185">Reference proteome</keyword>
<evidence type="ECO:0000313" key="11">
    <source>
        <dbReference type="Proteomes" id="UP000515204"/>
    </source>
</evidence>
<dbReference type="GO" id="GO:0007165">
    <property type="term" value="P:signal transduction"/>
    <property type="evidence" value="ECO:0007669"/>
    <property type="project" value="UniProtKB-KW"/>
</dbReference>
<accession>A0A6P3YC01</accession>
<dbReference type="OrthoDB" id="5846619at2759"/>
<keyword evidence="4 10" id="KW-0812">Transmembrane</keyword>
<comment type="subcellular location">
    <subcellularLocation>
        <location evidence="1">Cell membrane</location>
        <topology evidence="1">Multi-pass membrane protein</topology>
    </subcellularLocation>
</comment>
<keyword evidence="5" id="KW-0552">Olfaction</keyword>
<proteinExistence type="predicted"/>
<keyword evidence="9" id="KW-0807">Transducer</keyword>
<dbReference type="Proteomes" id="UP000515204">
    <property type="component" value="Unplaced"/>
</dbReference>
<keyword evidence="7 10" id="KW-0472">Membrane</keyword>
<evidence type="ECO:0000256" key="10">
    <source>
        <dbReference type="SAM" id="Phobius"/>
    </source>
</evidence>
<dbReference type="AlphaFoldDB" id="A0A6P3YC01"/>
<keyword evidence="3" id="KW-0716">Sensory transduction</keyword>
<evidence type="ECO:0000256" key="4">
    <source>
        <dbReference type="ARBA" id="ARBA00022692"/>
    </source>
</evidence>
<keyword evidence="2" id="KW-1003">Cell membrane</keyword>
<keyword evidence="6 10" id="KW-1133">Transmembrane helix</keyword>
<dbReference type="Pfam" id="PF02949">
    <property type="entry name" value="7tm_6"/>
    <property type="match status" value="1"/>
</dbReference>
<dbReference type="KEGG" id="dqu:106751161"/>
<evidence type="ECO:0000256" key="9">
    <source>
        <dbReference type="ARBA" id="ARBA00023224"/>
    </source>
</evidence>
<dbReference type="PANTHER" id="PTHR21137:SF35">
    <property type="entry name" value="ODORANT RECEPTOR 19A-RELATED"/>
    <property type="match status" value="1"/>
</dbReference>
<evidence type="ECO:0000256" key="1">
    <source>
        <dbReference type="ARBA" id="ARBA00004651"/>
    </source>
</evidence>
<gene>
    <name evidence="12" type="primary">LOC106751161</name>
</gene>
<keyword evidence="8" id="KW-0675">Receptor</keyword>
<dbReference type="RefSeq" id="XP_014487479.1">
    <property type="nucleotide sequence ID" value="XM_014631993.1"/>
</dbReference>
<feature type="transmembrane region" description="Helical" evidence="10">
    <location>
        <begin position="165"/>
        <end position="196"/>
    </location>
</feature>
<feature type="transmembrane region" description="Helical" evidence="10">
    <location>
        <begin position="109"/>
        <end position="127"/>
    </location>
</feature>
<evidence type="ECO:0000313" key="12">
    <source>
        <dbReference type="RefSeq" id="XP_014487479.1"/>
    </source>
</evidence>
<reference evidence="12" key="1">
    <citation type="submission" date="2025-08" db="UniProtKB">
        <authorList>
            <consortium name="RefSeq"/>
        </authorList>
    </citation>
    <scope>IDENTIFICATION</scope>
</reference>
<dbReference type="GO" id="GO:0005886">
    <property type="term" value="C:plasma membrane"/>
    <property type="evidence" value="ECO:0007669"/>
    <property type="project" value="UniProtKB-SubCell"/>
</dbReference>
<evidence type="ECO:0000256" key="7">
    <source>
        <dbReference type="ARBA" id="ARBA00023136"/>
    </source>
</evidence>
<sequence length="234" mass="26503">MWPYTSTNSWFLQKLKRAVLLLGLYFLLGFDLIPMLLYIFMVQNEMNVKLKIMASVLFSVMSIFKYSNLLYVKNQVRNCLARVEQDFRSVINPTARETMLFHARTGRRLCILSCVITYTSSMAYRTLIPLSHGKIITAENITIRPLPCAAHFVVFDPQPSPVYEIVFFVQCFTSLVKSTIAVAACGIASLFAMHIVAQLEILMTIMNNLTSGCKNGDANGELSVIVEHQIRTKE</sequence>
<evidence type="ECO:0000256" key="6">
    <source>
        <dbReference type="ARBA" id="ARBA00022989"/>
    </source>
</evidence>
<name>A0A6P3YC01_DINQU</name>
<dbReference type="GO" id="GO:0005549">
    <property type="term" value="F:odorant binding"/>
    <property type="evidence" value="ECO:0007669"/>
    <property type="project" value="InterPro"/>
</dbReference>
<evidence type="ECO:0000256" key="5">
    <source>
        <dbReference type="ARBA" id="ARBA00022725"/>
    </source>
</evidence>
<feature type="transmembrane region" description="Helical" evidence="10">
    <location>
        <begin position="18"/>
        <end position="40"/>
    </location>
</feature>
<evidence type="ECO:0000256" key="8">
    <source>
        <dbReference type="ARBA" id="ARBA00023170"/>
    </source>
</evidence>
<dbReference type="GeneID" id="106751161"/>
<dbReference type="PANTHER" id="PTHR21137">
    <property type="entry name" value="ODORANT RECEPTOR"/>
    <property type="match status" value="1"/>
</dbReference>